<keyword evidence="6" id="KW-1185">Reference proteome</keyword>
<evidence type="ECO:0000313" key="6">
    <source>
        <dbReference type="Proteomes" id="UP000272193"/>
    </source>
</evidence>
<feature type="chain" id="PRO_5017966035" evidence="3">
    <location>
        <begin position="24"/>
        <end position="385"/>
    </location>
</feature>
<accession>A0A3N4URF5</accession>
<dbReference type="CDD" id="cd13399">
    <property type="entry name" value="Slt35-like"/>
    <property type="match status" value="1"/>
</dbReference>
<dbReference type="Gene3D" id="1.10.530.10">
    <property type="match status" value="1"/>
</dbReference>
<dbReference type="Proteomes" id="UP000272193">
    <property type="component" value="Unassembled WGS sequence"/>
</dbReference>
<evidence type="ECO:0000259" key="4">
    <source>
        <dbReference type="Pfam" id="PF13406"/>
    </source>
</evidence>
<feature type="region of interest" description="Disordered" evidence="2">
    <location>
        <begin position="366"/>
        <end position="385"/>
    </location>
</feature>
<dbReference type="InterPro" id="IPR011757">
    <property type="entry name" value="Lytic_transglycosylase_MltB"/>
</dbReference>
<dbReference type="PANTHER" id="PTHR30163">
    <property type="entry name" value="MEMBRANE-BOUND LYTIC MUREIN TRANSGLYCOSYLASE B"/>
    <property type="match status" value="1"/>
</dbReference>
<dbReference type="InterPro" id="IPR031304">
    <property type="entry name" value="SLT_2"/>
</dbReference>
<dbReference type="EMBL" id="RKQL01000001">
    <property type="protein sequence ID" value="RPE72618.1"/>
    <property type="molecule type" value="Genomic_DNA"/>
</dbReference>
<feature type="signal peptide" evidence="3">
    <location>
        <begin position="1"/>
        <end position="23"/>
    </location>
</feature>
<dbReference type="InterPro" id="IPR043426">
    <property type="entry name" value="MltB-like"/>
</dbReference>
<feature type="active site" evidence="1">
    <location>
        <position position="149"/>
    </location>
</feature>
<comment type="caution">
    <text evidence="5">The sequence shown here is derived from an EMBL/GenBank/DDBJ whole genome shotgun (WGS) entry which is preliminary data.</text>
</comment>
<name>A0A3N4URF5_9BURK</name>
<dbReference type="GO" id="GO:0009253">
    <property type="term" value="P:peptidoglycan catabolic process"/>
    <property type="evidence" value="ECO:0007669"/>
    <property type="project" value="TreeGrafter"/>
</dbReference>
<evidence type="ECO:0000313" key="5">
    <source>
        <dbReference type="EMBL" id="RPE72618.1"/>
    </source>
</evidence>
<dbReference type="FunFam" id="1.10.8.350:FF:000001">
    <property type="entry name" value="Lytic murein transglycosylase B"/>
    <property type="match status" value="1"/>
</dbReference>
<gene>
    <name evidence="5" type="ORF">EDC62_0312</name>
</gene>
<evidence type="ECO:0000256" key="1">
    <source>
        <dbReference type="PIRSR" id="PIRSR611757-1"/>
    </source>
</evidence>
<dbReference type="SUPFAM" id="SSF53955">
    <property type="entry name" value="Lysozyme-like"/>
    <property type="match status" value="1"/>
</dbReference>
<keyword evidence="3" id="KW-0732">Signal</keyword>
<dbReference type="AlphaFoldDB" id="A0A3N4URF5"/>
<dbReference type="GO" id="GO:0008933">
    <property type="term" value="F:peptidoglycan lytic transglycosylase activity"/>
    <property type="evidence" value="ECO:0007669"/>
    <property type="project" value="TreeGrafter"/>
</dbReference>
<evidence type="ECO:0000256" key="2">
    <source>
        <dbReference type="SAM" id="MobiDB-lite"/>
    </source>
</evidence>
<dbReference type="NCBIfam" id="TIGR02282">
    <property type="entry name" value="MltB"/>
    <property type="match status" value="1"/>
</dbReference>
<sequence>MTDRFKNAIILIAMIAQFSPAFAKKHPKKPTATAITVREERLATAATMYAHRPEAMAFADDLAERRDLDREAVRAAIAQARRLPQVERLILPPPTAQAKNWRAYRARFIEPVRVAAGLRFWRAHADTLARAEAETGVPAEIIVGILGVETIWGQQMGTFRVIDTLATLAFDFPAAHPRATARQAFFRDELEQFLTRAQRTGTDPLQPRGSYAGAMGMPQFMPSSVAKYAVDFDGDGTVDLNTPADAIGSVAHYLRAFGWKPGVPTHFQVELHATPAQLDALLAPDILPSFSAARLAELGATPEPAAQSYGGPLALVELQNGGDAPSYVLGTENFYAITRYNWSSYYAMAVIELGLAVRKAWEAHARSTQTANEPVATAAEPRRER</sequence>
<protein>
    <submittedName>
        <fullName evidence="5">Membrane-bound lytic murein transglycosylase B</fullName>
    </submittedName>
</protein>
<dbReference type="InterPro" id="IPR023346">
    <property type="entry name" value="Lysozyme-like_dom_sf"/>
</dbReference>
<organism evidence="5 6">
    <name type="scientific">Tibeticola sediminis</name>
    <dbReference type="NCBI Taxonomy" id="1917811"/>
    <lineage>
        <taxon>Bacteria</taxon>
        <taxon>Pseudomonadati</taxon>
        <taxon>Pseudomonadota</taxon>
        <taxon>Betaproteobacteria</taxon>
        <taxon>Burkholderiales</taxon>
        <taxon>Comamonadaceae</taxon>
        <taxon>Tibeticola</taxon>
    </lineage>
</organism>
<proteinExistence type="predicted"/>
<reference evidence="5 6" key="1">
    <citation type="submission" date="2018-11" db="EMBL/GenBank/DDBJ databases">
        <title>Genomic Encyclopedia of Type Strains, Phase IV (KMG-IV): sequencing the most valuable type-strain genomes for metagenomic binning, comparative biology and taxonomic classification.</title>
        <authorList>
            <person name="Goeker M."/>
        </authorList>
    </citation>
    <scope>NUCLEOTIDE SEQUENCE [LARGE SCALE GENOMIC DNA]</scope>
    <source>
        <strain evidence="5 6">DSM 101684</strain>
    </source>
</reference>
<dbReference type="Gene3D" id="1.10.8.350">
    <property type="entry name" value="Bacterial muramidase"/>
    <property type="match status" value="1"/>
</dbReference>
<dbReference type="Pfam" id="PF13406">
    <property type="entry name" value="SLT_2"/>
    <property type="match status" value="1"/>
</dbReference>
<feature type="domain" description="Transglycosylase SLT" evidence="4">
    <location>
        <begin position="53"/>
        <end position="354"/>
    </location>
</feature>
<evidence type="ECO:0000256" key="3">
    <source>
        <dbReference type="SAM" id="SignalP"/>
    </source>
</evidence>
<dbReference type="PANTHER" id="PTHR30163:SF9">
    <property type="entry name" value="MEMBRANE-BOUND LYTIC MUREIN TRANSGLYCOSYLASE B"/>
    <property type="match status" value="1"/>
</dbReference>
<dbReference type="RefSeq" id="WP_425469936.1">
    <property type="nucleotide sequence ID" value="NZ_RKQL01000001.1"/>
</dbReference>